<evidence type="ECO:0000313" key="2">
    <source>
        <dbReference type="EMBL" id="CRY97107.1"/>
    </source>
</evidence>
<name>A0A0H5QMV2_9ZZZZ</name>
<proteinExistence type="predicted"/>
<organism evidence="2">
    <name type="scientific">uncultured prokaryote</name>
    <dbReference type="NCBI Taxonomy" id="198431"/>
    <lineage>
        <taxon>unclassified sequences</taxon>
        <taxon>environmental samples</taxon>
    </lineage>
</organism>
<geneLocation type="plasmid" evidence="2">
    <name>pRGFK1371</name>
</geneLocation>
<feature type="transmembrane region" description="Helical" evidence="1">
    <location>
        <begin position="66"/>
        <end position="87"/>
    </location>
</feature>
<sequence length="140" mass="15555">MTRSLAERLHERLENQTAEIAALTESELQKLSQRVSASVSTELTEIEIAIARATHGIRSALPQLKWILGLTWGALIVSLMLTGFLLWRSSQPLRIVEDMPLETFQSEGQSYLVMPENAKPVHCTTPSGRDAICLHMTNGD</sequence>
<keyword evidence="2" id="KW-0614">Plasmid</keyword>
<keyword evidence="1" id="KW-0472">Membrane</keyword>
<reference evidence="2" key="2">
    <citation type="submission" date="2015-07" db="EMBL/GenBank/DDBJ databases">
        <title>Plasmids, circular viruses and viroids from rat gut.</title>
        <authorList>
            <person name="Jorgensen T.J."/>
            <person name="Hansen M.A."/>
            <person name="Xu Z."/>
            <person name="Tabak M.A."/>
            <person name="Sorensen S.J."/>
            <person name="Hansen L.H."/>
        </authorList>
    </citation>
    <scope>NUCLEOTIDE SEQUENCE</scope>
    <source>
        <plasmid evidence="2">pRGFK1371</plasmid>
    </source>
</reference>
<accession>A0A0H5QMV2</accession>
<reference evidence="2" key="1">
    <citation type="submission" date="2015-06" db="EMBL/GenBank/DDBJ databases">
        <authorList>
            <person name="Joergensen T."/>
        </authorList>
    </citation>
    <scope>NUCLEOTIDE SEQUENCE</scope>
    <source>
        <plasmid evidence="2">pRGFK1371</plasmid>
    </source>
</reference>
<keyword evidence="1" id="KW-0812">Transmembrane</keyword>
<keyword evidence="1" id="KW-1133">Transmembrane helix</keyword>
<protein>
    <submittedName>
        <fullName evidence="2">Uncharacterized protein</fullName>
    </submittedName>
</protein>
<evidence type="ECO:0000256" key="1">
    <source>
        <dbReference type="SAM" id="Phobius"/>
    </source>
</evidence>
<dbReference type="EMBL" id="LN853932">
    <property type="protein sequence ID" value="CRY97107.1"/>
    <property type="molecule type" value="Genomic_DNA"/>
</dbReference>
<dbReference type="AlphaFoldDB" id="A0A0H5QMV2"/>